<organism evidence="1 2">
    <name type="scientific">Flavobacterium supellecticarium</name>
    <dbReference type="NCBI Taxonomy" id="2565924"/>
    <lineage>
        <taxon>Bacteria</taxon>
        <taxon>Pseudomonadati</taxon>
        <taxon>Bacteroidota</taxon>
        <taxon>Flavobacteriia</taxon>
        <taxon>Flavobacteriales</taxon>
        <taxon>Flavobacteriaceae</taxon>
        <taxon>Flavobacterium</taxon>
    </lineage>
</organism>
<dbReference type="EMBL" id="SSNZ01000002">
    <property type="protein sequence ID" value="THF51776.1"/>
    <property type="molecule type" value="Genomic_DNA"/>
</dbReference>
<dbReference type="OrthoDB" id="6091628at2"/>
<evidence type="ECO:0000313" key="1">
    <source>
        <dbReference type="EMBL" id="THF51776.1"/>
    </source>
</evidence>
<sequence length="1171" mass="131412">MEALALGSDKNDCMDLGPQLQQYNQSILGNVLQPDTDKTVALQKGIHLHWTLPKALKHAFINEGEEVQFPYAPNRWMVIRIRTDKGIKNMESRMWIVKSDEKNSIKNNKPTPNWVTLHDDKLDFNNLGKVVEWSAAYEETTTPPVLTGVGAVNPYFASLYQSSKNVFGFHDDMADIDSDCTVAYVVTGWYNDPAMDPLAPFDFNEATATNEQIRQKRTQDWFKQQWKCDSEAYPESSLLHAAIHSIQWNSELKSGVPDGAIQVYVGNTAIESLSAQIIKSSAIEKPGVETLLNALQYQFLEDSKNEPGLKSIQTEIHKRGFTPKNRGSIWEITRVEATDKALEDKQDDRPHFPENSAILSELNDLNKTQISCNQIKQEILRLQQEYYFLWYKQAYKTVNDYTVPNFDYTTSRTNLLDQLVSKKVEADVLDREIQQRTFNLRQYQELAGENPEFELKETLEDRFWEPNDPVLLLCGSGIGTTEKPAFQAMDKEINCRQEAQLLTKLYLDVPYNDTSIPVVIPATKISVPDVAALQHPKLPFTAIQALVSETLLLDHSLAVDIALQAYIEAQLGEGKDKTSAVIKAFGQKVIEVQSKPEYRETEKAHESFAITQWEQAWTPLFMVWDMEYRSNNPDINNLDLMEDTANWKLEEGLYFKKQTTKEQGAPIGISGISPFTNSVFANLKKMVPEAIVNKYGELNLIAQALSGLHKNLLMQRTDIQLPPFHYNSDPDYNFETEYQIDRNELNIIGEDGYKLGCDPGNTNGADATAFNPLRSGAMVIKKLSIVDAFGQVKKVIVENDNANSDIGCAVTLQGDDQSGRSIPLPPRIIQPSRLQFHWLNASDTILYQDTGKMDNPVLGWLVPNYLDNTILVYDGDGNEICLLQITSDLTQNKGSKLIRQAFPGGNAIPEAIHPQLEKLLKTLNSGSRATGIMDLAYKVSVNATGNAALQNTTSALLYGQPLALVRCSLGLETLGLPYYDQRWSQSGKRDTGHIETVKFPLTIGDYDMDKNGLIGYFTDTDTDVFHTIANAPEFSFSDSDSFFAKHTVLKLNLNQEPVKATLLMLPSAGVHFATGILPTKYVELFNHNSGRLLSQLDIGFRVAPFIAEKVAPDIPIPTGINANWKWTHKSDVTTWQSDAALAEGKSKQISGFTKQQVYEGWLRLSNLKTNN</sequence>
<accession>A0A4S4A0E5</accession>
<dbReference type="AlphaFoldDB" id="A0A4S4A0E5"/>
<keyword evidence="2" id="KW-1185">Reference proteome</keyword>
<protein>
    <submittedName>
        <fullName evidence="1">Uncharacterized protein</fullName>
    </submittedName>
</protein>
<evidence type="ECO:0000313" key="2">
    <source>
        <dbReference type="Proteomes" id="UP000307507"/>
    </source>
</evidence>
<proteinExistence type="predicted"/>
<gene>
    <name evidence="1" type="ORF">E6C50_08450</name>
</gene>
<name>A0A4S4A0E5_9FLAO</name>
<dbReference type="RefSeq" id="WP_136402760.1">
    <property type="nucleotide sequence ID" value="NZ_SSNZ01000002.1"/>
</dbReference>
<comment type="caution">
    <text evidence="1">The sequence shown here is derived from an EMBL/GenBank/DDBJ whole genome shotgun (WGS) entry which is preliminary data.</text>
</comment>
<dbReference type="Proteomes" id="UP000307507">
    <property type="component" value="Unassembled WGS sequence"/>
</dbReference>
<reference evidence="1 2" key="1">
    <citation type="submission" date="2019-04" db="EMBL/GenBank/DDBJ databases">
        <title>Flavobacterium sp. nov. isolated from construction timber.</title>
        <authorList>
            <person name="Lin S.-Y."/>
            <person name="Chang C.-T."/>
            <person name="Young C.-C."/>
        </authorList>
    </citation>
    <scope>NUCLEOTIDE SEQUENCE [LARGE SCALE GENOMIC DNA]</scope>
    <source>
        <strain evidence="1 2">CC-CTC003</strain>
    </source>
</reference>